<name>E6QIX5_9ZZZZ</name>
<dbReference type="AlphaFoldDB" id="E6QIX5"/>
<accession>E6QIX5</accession>
<sequence>MSGIEEARAIGDEDSAEKHSLRDAGDEVLNILLPGERRHGTAEGVFGFFVAEEASFPGIYGFLVSLKVGAGAASYGWVLAGRRVGIERCRWCED</sequence>
<keyword evidence="2" id="KW-1133">Transmembrane helix</keyword>
<keyword evidence="2" id="KW-0812">Transmembrane</keyword>
<feature type="region of interest" description="Disordered" evidence="1">
    <location>
        <begin position="1"/>
        <end position="21"/>
    </location>
</feature>
<dbReference type="EMBL" id="CABQ01000076">
    <property type="protein sequence ID" value="CBI07191.1"/>
    <property type="molecule type" value="Genomic_DNA"/>
</dbReference>
<evidence type="ECO:0000256" key="2">
    <source>
        <dbReference type="SAM" id="Phobius"/>
    </source>
</evidence>
<keyword evidence="2" id="KW-0472">Membrane</keyword>
<protein>
    <submittedName>
        <fullName evidence="3">Uncharacterized protein</fullName>
    </submittedName>
</protein>
<proteinExistence type="predicted"/>
<gene>
    <name evidence="3" type="ORF">CARN6_0515</name>
</gene>
<comment type="caution">
    <text evidence="3">The sequence shown here is derived from an EMBL/GenBank/DDBJ whole genome shotgun (WGS) entry which is preliminary data.</text>
</comment>
<organism evidence="3">
    <name type="scientific">mine drainage metagenome</name>
    <dbReference type="NCBI Taxonomy" id="410659"/>
    <lineage>
        <taxon>unclassified sequences</taxon>
        <taxon>metagenomes</taxon>
        <taxon>ecological metagenomes</taxon>
    </lineage>
</organism>
<evidence type="ECO:0000256" key="1">
    <source>
        <dbReference type="SAM" id="MobiDB-lite"/>
    </source>
</evidence>
<reference evidence="3" key="1">
    <citation type="submission" date="2009-10" db="EMBL/GenBank/DDBJ databases">
        <title>Diversity of trophic interactions inside an arsenic-rich microbial ecosystem.</title>
        <authorList>
            <person name="Bertin P.N."/>
            <person name="Heinrich-Salmeron A."/>
            <person name="Pelletier E."/>
            <person name="Goulhen-Chollet F."/>
            <person name="Arsene-Ploetze F."/>
            <person name="Gallien S."/>
            <person name="Calteau A."/>
            <person name="Vallenet D."/>
            <person name="Casiot C."/>
            <person name="Chane-Woon-Ming B."/>
            <person name="Giloteaux L."/>
            <person name="Barakat M."/>
            <person name="Bonnefoy V."/>
            <person name="Bruneel O."/>
            <person name="Chandler M."/>
            <person name="Cleiss J."/>
            <person name="Duran R."/>
            <person name="Elbaz-Poulichet F."/>
            <person name="Fonknechten N."/>
            <person name="Lauga B."/>
            <person name="Mornico D."/>
            <person name="Ortet P."/>
            <person name="Schaeffer C."/>
            <person name="Siguier P."/>
            <person name="Alexander Thil Smith A."/>
            <person name="Van Dorsselaer A."/>
            <person name="Weissenbach J."/>
            <person name="Medigue C."/>
            <person name="Le Paslier D."/>
        </authorList>
    </citation>
    <scope>NUCLEOTIDE SEQUENCE</scope>
</reference>
<evidence type="ECO:0000313" key="3">
    <source>
        <dbReference type="EMBL" id="CBI07191.1"/>
    </source>
</evidence>
<feature type="transmembrane region" description="Helical" evidence="2">
    <location>
        <begin position="59"/>
        <end position="80"/>
    </location>
</feature>